<keyword evidence="8" id="KW-1185">Reference proteome</keyword>
<accession>A0A840YLJ2</accession>
<dbReference type="Proteomes" id="UP000580654">
    <property type="component" value="Unassembled WGS sequence"/>
</dbReference>
<dbReference type="InterPro" id="IPR007792">
    <property type="entry name" value="T4SS_VirB3/TrbD/AvhB"/>
</dbReference>
<evidence type="ECO:0000256" key="4">
    <source>
        <dbReference type="ARBA" id="ARBA00023136"/>
    </source>
</evidence>
<evidence type="ECO:0000256" key="2">
    <source>
        <dbReference type="ARBA" id="ARBA00022692"/>
    </source>
</evidence>
<dbReference type="RefSeq" id="WP_075822076.1">
    <property type="nucleotide sequence ID" value="NZ_JACIJD010000027.1"/>
</dbReference>
<gene>
    <name evidence="7" type="ORF">FHS87_004060</name>
</gene>
<sequence>MEPLTEDPLHVAATRPALMWGLPLPLALALFVIGAEVQVVFKGLTGVTWALALVAPVWIAARFLVARDYNAVGVAVLWLNTSARGLDTADWGGASVAPLPVGSARGPRGMSNA</sequence>
<organism evidence="7 8">
    <name type="scientific">Muricoccus pecuniae</name>
    <dbReference type="NCBI Taxonomy" id="693023"/>
    <lineage>
        <taxon>Bacteria</taxon>
        <taxon>Pseudomonadati</taxon>
        <taxon>Pseudomonadota</taxon>
        <taxon>Alphaproteobacteria</taxon>
        <taxon>Acetobacterales</taxon>
        <taxon>Roseomonadaceae</taxon>
        <taxon>Muricoccus</taxon>
    </lineage>
</organism>
<feature type="transmembrane region" description="Helical" evidence="6">
    <location>
        <begin position="20"/>
        <end position="41"/>
    </location>
</feature>
<comment type="caution">
    <text evidence="7">The sequence shown here is derived from an EMBL/GenBank/DDBJ whole genome shotgun (WGS) entry which is preliminary data.</text>
</comment>
<keyword evidence="2 6" id="KW-0812">Transmembrane</keyword>
<dbReference type="EMBL" id="JACIJD010000027">
    <property type="protein sequence ID" value="MBB5695992.1"/>
    <property type="molecule type" value="Genomic_DNA"/>
</dbReference>
<feature type="region of interest" description="Disordered" evidence="5">
    <location>
        <begin position="90"/>
        <end position="113"/>
    </location>
</feature>
<proteinExistence type="predicted"/>
<evidence type="ECO:0000313" key="7">
    <source>
        <dbReference type="EMBL" id="MBB5695992.1"/>
    </source>
</evidence>
<comment type="subcellular location">
    <subcellularLocation>
        <location evidence="1">Membrane</location>
    </subcellularLocation>
</comment>
<evidence type="ECO:0000313" key="8">
    <source>
        <dbReference type="Proteomes" id="UP000580654"/>
    </source>
</evidence>
<keyword evidence="3 6" id="KW-1133">Transmembrane helix</keyword>
<evidence type="ECO:0000256" key="1">
    <source>
        <dbReference type="ARBA" id="ARBA00004370"/>
    </source>
</evidence>
<protein>
    <submittedName>
        <fullName evidence="7">Type IV secretion system protein VirB3</fullName>
    </submittedName>
</protein>
<dbReference type="NCBIfam" id="NF010428">
    <property type="entry name" value="PRK13854.1"/>
    <property type="match status" value="1"/>
</dbReference>
<keyword evidence="4 6" id="KW-0472">Membrane</keyword>
<evidence type="ECO:0000256" key="5">
    <source>
        <dbReference type="SAM" id="MobiDB-lite"/>
    </source>
</evidence>
<name>A0A840YLJ2_9PROT</name>
<dbReference type="Pfam" id="PF05101">
    <property type="entry name" value="VirB3"/>
    <property type="match status" value="1"/>
</dbReference>
<reference evidence="7 8" key="1">
    <citation type="submission" date="2020-08" db="EMBL/GenBank/DDBJ databases">
        <title>Genomic Encyclopedia of Type Strains, Phase IV (KMG-IV): sequencing the most valuable type-strain genomes for metagenomic binning, comparative biology and taxonomic classification.</title>
        <authorList>
            <person name="Goeker M."/>
        </authorList>
    </citation>
    <scope>NUCLEOTIDE SEQUENCE [LARGE SCALE GENOMIC DNA]</scope>
    <source>
        <strain evidence="7 8">DSM 25622</strain>
    </source>
</reference>
<feature type="transmembrane region" description="Helical" evidence="6">
    <location>
        <begin position="47"/>
        <end position="65"/>
    </location>
</feature>
<evidence type="ECO:0000256" key="3">
    <source>
        <dbReference type="ARBA" id="ARBA00022989"/>
    </source>
</evidence>
<dbReference type="AlphaFoldDB" id="A0A840YLJ2"/>
<evidence type="ECO:0000256" key="6">
    <source>
        <dbReference type="SAM" id="Phobius"/>
    </source>
</evidence>
<dbReference type="GO" id="GO:0016020">
    <property type="term" value="C:membrane"/>
    <property type="evidence" value="ECO:0007669"/>
    <property type="project" value="UniProtKB-SubCell"/>
</dbReference>